<dbReference type="EMBL" id="JACOZA010000101">
    <property type="protein sequence ID" value="MBI2097286.1"/>
    <property type="molecule type" value="Genomic_DNA"/>
</dbReference>
<protein>
    <submittedName>
        <fullName evidence="1">Uncharacterized protein</fullName>
    </submittedName>
</protein>
<dbReference type="AlphaFoldDB" id="A0A931WPZ9"/>
<comment type="caution">
    <text evidence="1">The sequence shown here is derived from an EMBL/GenBank/DDBJ whole genome shotgun (WGS) entry which is preliminary data.</text>
</comment>
<accession>A0A931WPZ9</accession>
<name>A0A931WPZ9_9BACT</name>
<evidence type="ECO:0000313" key="2">
    <source>
        <dbReference type="Proteomes" id="UP000724148"/>
    </source>
</evidence>
<gene>
    <name evidence="1" type="ORF">HYT40_04065</name>
</gene>
<reference evidence="1" key="1">
    <citation type="submission" date="2020-07" db="EMBL/GenBank/DDBJ databases">
        <title>Huge and variable diversity of episymbiotic CPR bacteria and DPANN archaea in groundwater ecosystems.</title>
        <authorList>
            <person name="He C.Y."/>
            <person name="Keren R."/>
            <person name="Whittaker M."/>
            <person name="Farag I.F."/>
            <person name="Doudna J."/>
            <person name="Cate J.H.D."/>
            <person name="Banfield J.F."/>
        </authorList>
    </citation>
    <scope>NUCLEOTIDE SEQUENCE</scope>
    <source>
        <strain evidence="1">NC_groundwater_193_Ag_S-0.1um_51_7</strain>
    </source>
</reference>
<sequence length="119" mass="13181">MTQTATVPLEAPKRRLKWFLEKTAELNGKRGPKARYDFICPLIRAINGDDPAVEDDPDYCGLVFLAFAEACIDWVIADSPANSKHLANQARHYQRRGLEALGGKSVCPALDQKVAKLTL</sequence>
<evidence type="ECO:0000313" key="1">
    <source>
        <dbReference type="EMBL" id="MBI2097286.1"/>
    </source>
</evidence>
<proteinExistence type="predicted"/>
<dbReference type="Proteomes" id="UP000724148">
    <property type="component" value="Unassembled WGS sequence"/>
</dbReference>
<organism evidence="1 2">
    <name type="scientific">Candidatus Sungiibacteriota bacterium</name>
    <dbReference type="NCBI Taxonomy" id="2750080"/>
    <lineage>
        <taxon>Bacteria</taxon>
        <taxon>Candidatus Sungiibacteriota</taxon>
    </lineage>
</organism>